<evidence type="ECO:0000256" key="6">
    <source>
        <dbReference type="ARBA" id="ARBA00023145"/>
    </source>
</evidence>
<dbReference type="GO" id="GO:0006508">
    <property type="term" value="P:proteolysis"/>
    <property type="evidence" value="ECO:0007669"/>
    <property type="project" value="UniProtKB-KW"/>
</dbReference>
<evidence type="ECO:0000313" key="13">
    <source>
        <dbReference type="Proteomes" id="UP000323454"/>
    </source>
</evidence>
<keyword evidence="5" id="KW-0720">Serine protease</keyword>
<accession>A0A5B2XH71</accession>
<keyword evidence="6" id="KW-0865">Zymogen</keyword>
<dbReference type="Proteomes" id="UP000323454">
    <property type="component" value="Unassembled WGS sequence"/>
</dbReference>
<evidence type="ECO:0000256" key="3">
    <source>
        <dbReference type="ARBA" id="ARBA00022729"/>
    </source>
</evidence>
<keyword evidence="4" id="KW-0378">Hydrolase</keyword>
<keyword evidence="2" id="KW-0645">Protease</keyword>
<evidence type="ECO:0000256" key="8">
    <source>
        <dbReference type="PIRSR" id="PIRSR001134-1"/>
    </source>
</evidence>
<evidence type="ECO:0000256" key="10">
    <source>
        <dbReference type="SAM" id="SignalP"/>
    </source>
</evidence>
<evidence type="ECO:0000256" key="9">
    <source>
        <dbReference type="PIRSR" id="PIRSR001134-2"/>
    </source>
</evidence>
<feature type="active site" description="Charge relay system" evidence="8">
    <location>
        <position position="260"/>
    </location>
</feature>
<gene>
    <name evidence="12" type="ORF">F0L68_14195</name>
</gene>
<evidence type="ECO:0000256" key="5">
    <source>
        <dbReference type="ARBA" id="ARBA00022825"/>
    </source>
</evidence>
<dbReference type="GO" id="GO:0004252">
    <property type="term" value="F:serine-type endopeptidase activity"/>
    <property type="evidence" value="ECO:0007669"/>
    <property type="project" value="InterPro"/>
</dbReference>
<feature type="disulfide bond" evidence="9">
    <location>
        <begin position="300"/>
        <end position="310"/>
    </location>
</feature>
<keyword evidence="13" id="KW-1185">Reference proteome</keyword>
<dbReference type="PRINTS" id="PR00861">
    <property type="entry name" value="ALYTICPTASE"/>
</dbReference>
<dbReference type="InterPro" id="IPR009003">
    <property type="entry name" value="Peptidase_S1_PA"/>
</dbReference>
<reference evidence="12 13" key="2">
    <citation type="submission" date="2019-09" db="EMBL/GenBank/DDBJ databases">
        <authorList>
            <person name="Jin C."/>
        </authorList>
    </citation>
    <scope>NUCLEOTIDE SEQUENCE [LARGE SCALE GENOMIC DNA]</scope>
    <source>
        <strain evidence="12 13">AN110305</strain>
    </source>
</reference>
<dbReference type="Pfam" id="PF02983">
    <property type="entry name" value="Pro_Al_protease"/>
    <property type="match status" value="1"/>
</dbReference>
<feature type="chain" id="PRO_5038579638" evidence="10">
    <location>
        <begin position="30"/>
        <end position="388"/>
    </location>
</feature>
<organism evidence="12 13">
    <name type="scientific">Solihabitans fulvus</name>
    <dbReference type="NCBI Taxonomy" id="1892852"/>
    <lineage>
        <taxon>Bacteria</taxon>
        <taxon>Bacillati</taxon>
        <taxon>Actinomycetota</taxon>
        <taxon>Actinomycetes</taxon>
        <taxon>Pseudonocardiales</taxon>
        <taxon>Pseudonocardiaceae</taxon>
        <taxon>Solihabitans</taxon>
    </lineage>
</organism>
<keyword evidence="3 10" id="KW-0732">Signal</keyword>
<evidence type="ECO:0000256" key="7">
    <source>
        <dbReference type="ARBA" id="ARBA00023157"/>
    </source>
</evidence>
<dbReference type="OrthoDB" id="8781117at2"/>
<dbReference type="GO" id="GO:0005576">
    <property type="term" value="C:extracellular region"/>
    <property type="evidence" value="ECO:0007669"/>
    <property type="project" value="InterPro"/>
</dbReference>
<feature type="domain" description="Peptidase S1A alpha-lytic prodomain" evidence="11">
    <location>
        <begin position="123"/>
        <end position="178"/>
    </location>
</feature>
<feature type="signal peptide" evidence="10">
    <location>
        <begin position="1"/>
        <end position="29"/>
    </location>
</feature>
<dbReference type="InterPro" id="IPR035070">
    <property type="entry name" value="Streptogrisin_prodomain"/>
</dbReference>
<dbReference type="SUPFAM" id="SSF50494">
    <property type="entry name" value="Trypsin-like serine proteases"/>
    <property type="match status" value="1"/>
</dbReference>
<evidence type="ECO:0000256" key="2">
    <source>
        <dbReference type="ARBA" id="ARBA00022670"/>
    </source>
</evidence>
<evidence type="ECO:0000259" key="11">
    <source>
        <dbReference type="Pfam" id="PF02983"/>
    </source>
</evidence>
<dbReference type="PIRSF" id="PIRSF001134">
    <property type="entry name" value="Streptogrisin"/>
    <property type="match status" value="1"/>
</dbReference>
<dbReference type="EMBL" id="VUOB01000022">
    <property type="protein sequence ID" value="KAA2262409.1"/>
    <property type="molecule type" value="Genomic_DNA"/>
</dbReference>
<keyword evidence="7 9" id="KW-1015">Disulfide bond</keyword>
<evidence type="ECO:0000313" key="12">
    <source>
        <dbReference type="EMBL" id="KAA2262409.1"/>
    </source>
</evidence>
<feature type="active site" description="Charge relay system" evidence="8">
    <location>
        <position position="231"/>
    </location>
</feature>
<dbReference type="InterPro" id="IPR001316">
    <property type="entry name" value="Pept_S1A_streptogrisin"/>
</dbReference>
<dbReference type="InterPro" id="IPR043504">
    <property type="entry name" value="Peptidase_S1_PA_chymotrypsin"/>
</dbReference>
<comment type="similarity">
    <text evidence="1">Belongs to the peptidase S1 family.</text>
</comment>
<comment type="caution">
    <text evidence="12">The sequence shown here is derived from an EMBL/GenBank/DDBJ whole genome shotgun (WGS) entry which is preliminary data.</text>
</comment>
<dbReference type="Gene3D" id="2.40.10.10">
    <property type="entry name" value="Trypsin-like serine proteases"/>
    <property type="match status" value="2"/>
</dbReference>
<dbReference type="AlphaFoldDB" id="A0A5B2XH71"/>
<feature type="active site" description="Charge relay system" evidence="8">
    <location>
        <position position="342"/>
    </location>
</feature>
<sequence length="388" mass="39142">MNRTGAVRLVGAAALAFGLATALSVPATADPAPASSPQSDSSSSEVLAAMQRDLGLTADQARDRVAGQARATELESRLSGALSSSFGGAWYDAASNRLVVGVTDAAKVAQVTAAGAQAKIVAHSQRSLDGAKAALDQFAAPASVTGWYVDTMANRLVVEVNAASRDAAADRFANAARALTDAVSVVEVGAVPVPLYNVRGGDAWYGPGFRCSVAFSATDSRGGKHYITAGHCTEGGGAASGYNQVAQGTINGSTFGAGGDFGKVDVTSSQWTLTGKVNHYGGADVSVKGSTETAVGGSICRSGSTTGWHCGTVQAKNQTVNYPQRTVRGLTRTNVCAEPGDSGGSWITGTQAQGITSGGSGNCTSGGTTFFQPINKALSSFGLRLVTS</sequence>
<evidence type="ECO:0000256" key="4">
    <source>
        <dbReference type="ARBA" id="ARBA00022801"/>
    </source>
</evidence>
<dbReference type="Gene3D" id="3.30.300.50">
    <property type="match status" value="2"/>
</dbReference>
<dbReference type="InterPro" id="IPR004236">
    <property type="entry name" value="Pept_S1_alpha_lytic"/>
</dbReference>
<name>A0A5B2XH71_9PSEU</name>
<evidence type="ECO:0000256" key="1">
    <source>
        <dbReference type="ARBA" id="ARBA00007664"/>
    </source>
</evidence>
<reference evidence="12 13" key="1">
    <citation type="submission" date="2019-09" db="EMBL/GenBank/DDBJ databases">
        <title>Goodfellowia gen. nov., a new genus of the Pseudonocardineae related to Actinoalloteichus, containing Goodfellowia coeruleoviolacea gen. nov., comb. nov. gen. nov., comb. nov.</title>
        <authorList>
            <person name="Labeda D."/>
        </authorList>
    </citation>
    <scope>NUCLEOTIDE SEQUENCE [LARGE SCALE GENOMIC DNA]</scope>
    <source>
        <strain evidence="12 13">AN110305</strain>
    </source>
</reference>
<dbReference type="CDD" id="cd21112">
    <property type="entry name" value="alphaLP-like"/>
    <property type="match status" value="1"/>
</dbReference>
<feature type="disulfide bond" evidence="9">
    <location>
        <begin position="336"/>
        <end position="363"/>
    </location>
</feature>
<feature type="disulfide bond" evidence="9">
    <location>
        <begin position="211"/>
        <end position="232"/>
    </location>
</feature>
<protein>
    <submittedName>
        <fullName evidence="12">S1 family peptidase</fullName>
    </submittedName>
</protein>
<proteinExistence type="inferred from homology"/>